<accession>A0A0J6G838</accession>
<dbReference type="NCBIfam" id="TIGR01552">
    <property type="entry name" value="phd_fam"/>
    <property type="match status" value="1"/>
</dbReference>
<organism evidence="4 5">
    <name type="scientific">Pseudomonas deceptionensis</name>
    <dbReference type="NCBI Taxonomy" id="882211"/>
    <lineage>
        <taxon>Bacteria</taxon>
        <taxon>Pseudomonadati</taxon>
        <taxon>Pseudomonadota</taxon>
        <taxon>Gammaproteobacteria</taxon>
        <taxon>Pseudomonadales</taxon>
        <taxon>Pseudomonadaceae</taxon>
        <taxon>Pseudomonas</taxon>
    </lineage>
</organism>
<keyword evidence="5" id="KW-1185">Reference proteome</keyword>
<gene>
    <name evidence="4" type="ORF">SAMN04489800_2488</name>
</gene>
<evidence type="ECO:0000256" key="2">
    <source>
        <dbReference type="RuleBase" id="RU362080"/>
    </source>
</evidence>
<evidence type="ECO:0000313" key="4">
    <source>
        <dbReference type="EMBL" id="SEE85967.1"/>
    </source>
</evidence>
<comment type="similarity">
    <text evidence="1 2">Belongs to the phD/YefM antitoxin family.</text>
</comment>
<dbReference type="AlphaFoldDB" id="A0A0J6G838"/>
<dbReference type="Gene3D" id="3.40.1620.10">
    <property type="entry name" value="YefM-like domain"/>
    <property type="match status" value="1"/>
</dbReference>
<feature type="compositionally biased region" description="Polar residues" evidence="3">
    <location>
        <begin position="1"/>
        <end position="16"/>
    </location>
</feature>
<protein>
    <recommendedName>
        <fullName evidence="2">Antitoxin</fullName>
    </recommendedName>
</protein>
<reference evidence="4" key="1">
    <citation type="submission" date="2016-10" db="EMBL/GenBank/DDBJ databases">
        <authorList>
            <person name="Varghese N."/>
            <person name="Submissions S."/>
        </authorList>
    </citation>
    <scope>NUCLEOTIDE SEQUENCE [LARGE SCALE GENOMIC DNA]</scope>
    <source>
        <strain evidence="4">LMG 25555</strain>
    </source>
</reference>
<comment type="caution">
    <text evidence="4">The sequence shown here is derived from an EMBL/GenBank/DDBJ whole genome shotgun (WGS) entry which is preliminary data.</text>
</comment>
<dbReference type="Pfam" id="PF02604">
    <property type="entry name" value="PhdYeFM_antitox"/>
    <property type="match status" value="1"/>
</dbReference>
<dbReference type="Proteomes" id="UP000183613">
    <property type="component" value="Unassembled WGS sequence"/>
</dbReference>
<dbReference type="InterPro" id="IPR036165">
    <property type="entry name" value="YefM-like_sf"/>
</dbReference>
<dbReference type="SUPFAM" id="SSF143120">
    <property type="entry name" value="YefM-like"/>
    <property type="match status" value="1"/>
</dbReference>
<evidence type="ECO:0000313" key="5">
    <source>
        <dbReference type="Proteomes" id="UP000183613"/>
    </source>
</evidence>
<feature type="region of interest" description="Disordered" evidence="3">
    <location>
        <begin position="1"/>
        <end position="27"/>
    </location>
</feature>
<evidence type="ECO:0000256" key="1">
    <source>
        <dbReference type="ARBA" id="ARBA00009981"/>
    </source>
</evidence>
<sequence length="82" mass="9076">MSITTISSRDFNQDTSGAKKAAQNGPVYITDRGRPAHVLLCMEEYQRLTGLNASIVDLLVMPEPAVEFEPERAVITPRPVDF</sequence>
<dbReference type="EMBL" id="FNUD01000002">
    <property type="protein sequence ID" value="SEE85967.1"/>
    <property type="molecule type" value="Genomic_DNA"/>
</dbReference>
<dbReference type="RefSeq" id="WP_048358482.1">
    <property type="nucleotide sequence ID" value="NZ_FNUD01000002.1"/>
</dbReference>
<name>A0A0J6G838_PSEDM</name>
<comment type="function">
    <text evidence="2">Antitoxin component of a type II toxin-antitoxin (TA) system.</text>
</comment>
<dbReference type="PATRIC" id="fig|882211.3.peg.568"/>
<evidence type="ECO:0000256" key="3">
    <source>
        <dbReference type="SAM" id="MobiDB-lite"/>
    </source>
</evidence>
<dbReference type="InterPro" id="IPR006442">
    <property type="entry name" value="Antitoxin_Phd/YefM"/>
</dbReference>
<proteinExistence type="inferred from homology"/>
<dbReference type="OrthoDB" id="72009at2"/>